<sequence>GIAPLLNVTSAQTMLQCCVFAGLLQSEDRGIAKLHGGETVIGGEVFSSGRQIAFDYIANIAKTVCADGFLQYDVAIRRMPCSD</sequence>
<gene>
    <name evidence="2" type="ORF">PMAYCL1PPCAC_14885</name>
</gene>
<evidence type="ECO:0000313" key="2">
    <source>
        <dbReference type="EMBL" id="GMR44690.1"/>
    </source>
</evidence>
<accession>A0AAN5CHU2</accession>
<dbReference type="PANTHER" id="PTHR46706:SF12">
    <property type="entry name" value="PROTEIN QUA-1-RELATED"/>
    <property type="match status" value="1"/>
</dbReference>
<dbReference type="EMBL" id="BTRK01000004">
    <property type="protein sequence ID" value="GMR44690.1"/>
    <property type="molecule type" value="Genomic_DNA"/>
</dbReference>
<evidence type="ECO:0000313" key="3">
    <source>
        <dbReference type="Proteomes" id="UP001328107"/>
    </source>
</evidence>
<comment type="caution">
    <text evidence="2">The sequence shown here is derived from an EMBL/GenBank/DDBJ whole genome shotgun (WGS) entry which is preliminary data.</text>
</comment>
<dbReference type="Proteomes" id="UP001328107">
    <property type="component" value="Unassembled WGS sequence"/>
</dbReference>
<proteinExistence type="predicted"/>
<evidence type="ECO:0000256" key="1">
    <source>
        <dbReference type="ARBA" id="ARBA00022473"/>
    </source>
</evidence>
<dbReference type="AlphaFoldDB" id="A0AAN5CHU2"/>
<dbReference type="PANTHER" id="PTHR46706">
    <property type="entry name" value="PROTEIN QUA-1-RELATED"/>
    <property type="match status" value="1"/>
</dbReference>
<keyword evidence="1" id="KW-0217">Developmental protein</keyword>
<dbReference type="InterPro" id="IPR052140">
    <property type="entry name" value="Dev_Signal_Hedgehog-like"/>
</dbReference>
<protein>
    <submittedName>
        <fullName evidence="2">Uncharacterized protein</fullName>
    </submittedName>
</protein>
<keyword evidence="3" id="KW-1185">Reference proteome</keyword>
<feature type="non-terminal residue" evidence="2">
    <location>
        <position position="83"/>
    </location>
</feature>
<reference evidence="3" key="1">
    <citation type="submission" date="2022-10" db="EMBL/GenBank/DDBJ databases">
        <title>Genome assembly of Pristionchus species.</title>
        <authorList>
            <person name="Yoshida K."/>
            <person name="Sommer R.J."/>
        </authorList>
    </citation>
    <scope>NUCLEOTIDE SEQUENCE [LARGE SCALE GENOMIC DNA]</scope>
    <source>
        <strain evidence="3">RS5460</strain>
    </source>
</reference>
<feature type="non-terminal residue" evidence="2">
    <location>
        <position position="1"/>
    </location>
</feature>
<name>A0AAN5CHU2_9BILA</name>
<organism evidence="2 3">
    <name type="scientific">Pristionchus mayeri</name>
    <dbReference type="NCBI Taxonomy" id="1317129"/>
    <lineage>
        <taxon>Eukaryota</taxon>
        <taxon>Metazoa</taxon>
        <taxon>Ecdysozoa</taxon>
        <taxon>Nematoda</taxon>
        <taxon>Chromadorea</taxon>
        <taxon>Rhabditida</taxon>
        <taxon>Rhabditina</taxon>
        <taxon>Diplogasteromorpha</taxon>
        <taxon>Diplogasteroidea</taxon>
        <taxon>Neodiplogasteridae</taxon>
        <taxon>Pristionchus</taxon>
    </lineage>
</organism>